<comment type="caution">
    <text evidence="1">The sequence shown here is derived from an EMBL/GenBank/DDBJ whole genome shotgun (WGS) entry which is preliminary data.</text>
</comment>
<dbReference type="RefSeq" id="WP_264815616.1">
    <property type="nucleotide sequence ID" value="NZ_BAPV01000013.1"/>
</dbReference>
<organism evidence="1 2">
    <name type="scientific">Asaia krungthepensis NRIC 0535</name>
    <dbReference type="NCBI Taxonomy" id="1307925"/>
    <lineage>
        <taxon>Bacteria</taxon>
        <taxon>Pseudomonadati</taxon>
        <taxon>Pseudomonadota</taxon>
        <taxon>Alphaproteobacteria</taxon>
        <taxon>Acetobacterales</taxon>
        <taxon>Acetobacteraceae</taxon>
        <taxon>Asaia</taxon>
    </lineage>
</organism>
<keyword evidence="2" id="KW-1185">Reference proteome</keyword>
<dbReference type="EMBL" id="BAPV01000013">
    <property type="protein sequence ID" value="GBQ89263.1"/>
    <property type="molecule type" value="Genomic_DNA"/>
</dbReference>
<dbReference type="Proteomes" id="UP001062776">
    <property type="component" value="Unassembled WGS sequence"/>
</dbReference>
<evidence type="ECO:0000313" key="1">
    <source>
        <dbReference type="EMBL" id="GBQ89263.1"/>
    </source>
</evidence>
<name>A0ABQ0Q381_9PROT</name>
<protein>
    <submittedName>
        <fullName evidence="1">Uncharacterized protein</fullName>
    </submittedName>
</protein>
<sequence>MARLVLGNTDASGTGRGWIAPTAIQPRFASFFLGGTLGANMALGGADAASIGAPTLEAGVIGKELPHLVTKGGANFLRTAIAEPREGTFFSIARMPAPPGAAPLGTTDGPLMGLYNSGNLMMLLTNAGIGGAFRTRMPEQQPEGWNTVPPVLADMTRWGLYALRYQNNGASVTGVAKAYTANRTASRTGSVAGAVSPAGIEIGSQPFSDSSDMQKGIAHQAAVMIWDVALSDAEMENVASLLRRWSARYGVTV</sequence>
<gene>
    <name evidence="1" type="ORF">AA0535_1750</name>
</gene>
<accession>A0ABQ0Q381</accession>
<evidence type="ECO:0000313" key="2">
    <source>
        <dbReference type="Proteomes" id="UP001062776"/>
    </source>
</evidence>
<reference evidence="1" key="1">
    <citation type="submission" date="2013-04" db="EMBL/GenBank/DDBJ databases">
        <title>The genome sequencing project of 58 acetic acid bacteria.</title>
        <authorList>
            <person name="Okamoto-Kainuma A."/>
            <person name="Ishikawa M."/>
            <person name="Umino S."/>
            <person name="Koizumi Y."/>
            <person name="Shiwa Y."/>
            <person name="Yoshikawa H."/>
            <person name="Matsutani M."/>
            <person name="Matsushita K."/>
        </authorList>
    </citation>
    <scope>NUCLEOTIDE SEQUENCE</scope>
    <source>
        <strain evidence="1">NRIC 0535</strain>
    </source>
</reference>
<proteinExistence type="predicted"/>